<accession>A0ABP9EG58</accession>
<dbReference type="RefSeq" id="WP_274231969.1">
    <property type="nucleotide sequence ID" value="NZ_BAABHQ010000007.1"/>
</dbReference>
<gene>
    <name evidence="9" type="ORF">GCM10023203_31110</name>
</gene>
<feature type="transmembrane region" description="Helical" evidence="8">
    <location>
        <begin position="213"/>
        <end position="232"/>
    </location>
</feature>
<evidence type="ECO:0000313" key="10">
    <source>
        <dbReference type="Proteomes" id="UP001500457"/>
    </source>
</evidence>
<comment type="caution">
    <text evidence="9">The sequence shown here is derived from an EMBL/GenBank/DDBJ whole genome shotgun (WGS) entry which is preliminary data.</text>
</comment>
<evidence type="ECO:0000256" key="1">
    <source>
        <dbReference type="ARBA" id="ARBA00004651"/>
    </source>
</evidence>
<feature type="transmembrane region" description="Helical" evidence="8">
    <location>
        <begin position="77"/>
        <end position="99"/>
    </location>
</feature>
<evidence type="ECO:0000256" key="6">
    <source>
        <dbReference type="ARBA" id="ARBA00023136"/>
    </source>
</evidence>
<proteinExistence type="inferred from homology"/>
<comment type="similarity">
    <text evidence="2">Belongs to the DedA family.</text>
</comment>
<reference evidence="10" key="1">
    <citation type="journal article" date="2019" name="Int. J. Syst. Evol. Microbiol.">
        <title>The Global Catalogue of Microorganisms (GCM) 10K type strain sequencing project: providing services to taxonomists for standard genome sequencing and annotation.</title>
        <authorList>
            <consortium name="The Broad Institute Genomics Platform"/>
            <consortium name="The Broad Institute Genome Sequencing Center for Infectious Disease"/>
            <person name="Wu L."/>
            <person name="Ma J."/>
        </authorList>
    </citation>
    <scope>NUCLEOTIDE SEQUENCE [LARGE SCALE GENOMIC DNA]</scope>
    <source>
        <strain evidence="10">JCM 17983</strain>
    </source>
</reference>
<feature type="region of interest" description="Disordered" evidence="7">
    <location>
        <begin position="1"/>
        <end position="40"/>
    </location>
</feature>
<protein>
    <recommendedName>
        <fullName evidence="11">Membrane protein DedA with SNARE-associated domain</fullName>
    </recommendedName>
</protein>
<evidence type="ECO:0000256" key="8">
    <source>
        <dbReference type="SAM" id="Phobius"/>
    </source>
</evidence>
<keyword evidence="6 8" id="KW-0472">Membrane</keyword>
<dbReference type="Proteomes" id="UP001500457">
    <property type="component" value="Unassembled WGS sequence"/>
</dbReference>
<keyword evidence="5 8" id="KW-1133">Transmembrane helix</keyword>
<feature type="transmembrane region" description="Helical" evidence="8">
    <location>
        <begin position="131"/>
        <end position="150"/>
    </location>
</feature>
<evidence type="ECO:0000256" key="7">
    <source>
        <dbReference type="SAM" id="MobiDB-lite"/>
    </source>
</evidence>
<name>A0ABP9EG58_9PSEU</name>
<keyword evidence="3" id="KW-1003">Cell membrane</keyword>
<feature type="transmembrane region" description="Helical" evidence="8">
    <location>
        <begin position="183"/>
        <end position="206"/>
    </location>
</feature>
<dbReference type="EMBL" id="BAABHQ010000007">
    <property type="protein sequence ID" value="GAA4878361.1"/>
    <property type="molecule type" value="Genomic_DNA"/>
</dbReference>
<feature type="transmembrane region" description="Helical" evidence="8">
    <location>
        <begin position="105"/>
        <end position="124"/>
    </location>
</feature>
<comment type="subcellular location">
    <subcellularLocation>
        <location evidence="1">Cell membrane</location>
        <topology evidence="1">Multi-pass membrane protein</topology>
    </subcellularLocation>
</comment>
<feature type="region of interest" description="Disordered" evidence="7">
    <location>
        <begin position="274"/>
        <end position="296"/>
    </location>
</feature>
<evidence type="ECO:0008006" key="11">
    <source>
        <dbReference type="Google" id="ProtNLM"/>
    </source>
</evidence>
<feature type="transmembrane region" description="Helical" evidence="8">
    <location>
        <begin position="252"/>
        <end position="270"/>
    </location>
</feature>
<evidence type="ECO:0000313" key="9">
    <source>
        <dbReference type="EMBL" id="GAA4878361.1"/>
    </source>
</evidence>
<dbReference type="PANTHER" id="PTHR42709:SF6">
    <property type="entry name" value="UNDECAPRENYL PHOSPHATE TRANSPORTER A"/>
    <property type="match status" value="1"/>
</dbReference>
<evidence type="ECO:0000256" key="3">
    <source>
        <dbReference type="ARBA" id="ARBA00022475"/>
    </source>
</evidence>
<keyword evidence="4 8" id="KW-0812">Transmembrane</keyword>
<evidence type="ECO:0000256" key="2">
    <source>
        <dbReference type="ARBA" id="ARBA00010792"/>
    </source>
</evidence>
<evidence type="ECO:0000256" key="5">
    <source>
        <dbReference type="ARBA" id="ARBA00022989"/>
    </source>
</evidence>
<dbReference type="PANTHER" id="PTHR42709">
    <property type="entry name" value="ALKALINE PHOSPHATASE LIKE PROTEIN"/>
    <property type="match status" value="1"/>
</dbReference>
<sequence>MERVGEDTERDGGETMTGAGADTSREQQDEDTGPVAATPRRFRWRTADYSPEEIAEAKKAWRDAMPWDHPMSRGDKVLVVATLGVLVAMLATMPLRPFLLASHPTALAAVTGSLSATGAGAAFARIGEGNLWLVIAAGTFGMTKFDWLFWLAGRRWGEKIVALWAPGDVAQRFVTWIRSAPRWATALAVVGASLPGVPGAAVFALAGLGRMRLVPFLVLDALGAALMTGLVAGLGYGIGQHAVDLVLTIDRYALWITIGLIVLVSVRSGMRSQREQKARRTQQAQQARQARPDTPA</sequence>
<organism evidence="9 10">
    <name type="scientific">Actinomycetospora straminea</name>
    <dbReference type="NCBI Taxonomy" id="663607"/>
    <lineage>
        <taxon>Bacteria</taxon>
        <taxon>Bacillati</taxon>
        <taxon>Actinomycetota</taxon>
        <taxon>Actinomycetes</taxon>
        <taxon>Pseudonocardiales</taxon>
        <taxon>Pseudonocardiaceae</taxon>
        <taxon>Actinomycetospora</taxon>
    </lineage>
</organism>
<feature type="compositionally biased region" description="Basic and acidic residues" evidence="7">
    <location>
        <begin position="1"/>
        <end position="13"/>
    </location>
</feature>
<evidence type="ECO:0000256" key="4">
    <source>
        <dbReference type="ARBA" id="ARBA00022692"/>
    </source>
</evidence>
<dbReference type="InterPro" id="IPR051311">
    <property type="entry name" value="DedA_domain"/>
</dbReference>
<keyword evidence="10" id="KW-1185">Reference proteome</keyword>